<name>A0A1B0G2R7_GLOMM</name>
<reference evidence="2" key="1">
    <citation type="submission" date="2020-05" db="UniProtKB">
        <authorList>
            <consortium name="EnsemblMetazoa"/>
        </authorList>
    </citation>
    <scope>IDENTIFICATION</scope>
    <source>
        <strain evidence="2">Yale</strain>
    </source>
</reference>
<evidence type="ECO:0000256" key="1">
    <source>
        <dbReference type="SAM" id="MobiDB-lite"/>
    </source>
</evidence>
<evidence type="ECO:0000313" key="3">
    <source>
        <dbReference type="Proteomes" id="UP000092444"/>
    </source>
</evidence>
<evidence type="ECO:0000313" key="2">
    <source>
        <dbReference type="EnsemblMetazoa" id="GMOY007611-PA"/>
    </source>
</evidence>
<dbReference type="VEuPathDB" id="VectorBase:GMOY007611"/>
<dbReference type="EnsemblMetazoa" id="GMOY007611-RA">
    <property type="protein sequence ID" value="GMOY007611-PA"/>
    <property type="gene ID" value="GMOY007611"/>
</dbReference>
<dbReference type="Proteomes" id="UP000092444">
    <property type="component" value="Unassembled WGS sequence"/>
</dbReference>
<organism evidence="2 3">
    <name type="scientific">Glossina morsitans morsitans</name>
    <name type="common">Savannah tsetse fly</name>
    <dbReference type="NCBI Taxonomy" id="37546"/>
    <lineage>
        <taxon>Eukaryota</taxon>
        <taxon>Metazoa</taxon>
        <taxon>Ecdysozoa</taxon>
        <taxon>Arthropoda</taxon>
        <taxon>Hexapoda</taxon>
        <taxon>Insecta</taxon>
        <taxon>Pterygota</taxon>
        <taxon>Neoptera</taxon>
        <taxon>Endopterygota</taxon>
        <taxon>Diptera</taxon>
        <taxon>Brachycera</taxon>
        <taxon>Muscomorpha</taxon>
        <taxon>Hippoboscoidea</taxon>
        <taxon>Glossinidae</taxon>
        <taxon>Glossina</taxon>
    </lineage>
</organism>
<keyword evidence="3" id="KW-1185">Reference proteome</keyword>
<feature type="region of interest" description="Disordered" evidence="1">
    <location>
        <begin position="1"/>
        <end position="21"/>
    </location>
</feature>
<dbReference type="EMBL" id="CCAG010015562">
    <property type="status" value="NOT_ANNOTATED_CDS"/>
    <property type="molecule type" value="Genomic_DNA"/>
</dbReference>
<protein>
    <submittedName>
        <fullName evidence="2">Uncharacterized protein</fullName>
    </submittedName>
</protein>
<sequence>MELEAHRGSEAGGDNNSSKCCHQDRLINPGLMADMGTTRPTTIGYFVQSHGDTRLNSSKLLCPCHFKLITT</sequence>
<accession>A0A1B0G2R7</accession>
<proteinExistence type="predicted"/>
<dbReference type="AlphaFoldDB" id="A0A1B0G2R7"/>